<sequence>MSRIPPHHSFGLGPTSSVPKIDHQTPPMKVNSKIKIFQKMAVHTCQSCFQQIHRNAPICPMCKSKSRSKNPKKPKRKLQD</sequence>
<organism evidence="4 6">
    <name type="scientific">Dracunculus medinensis</name>
    <name type="common">Guinea worm</name>
    <dbReference type="NCBI Taxonomy" id="318479"/>
    <lineage>
        <taxon>Eukaryota</taxon>
        <taxon>Metazoa</taxon>
        <taxon>Ecdysozoa</taxon>
        <taxon>Nematoda</taxon>
        <taxon>Chromadorea</taxon>
        <taxon>Rhabditida</taxon>
        <taxon>Spirurina</taxon>
        <taxon>Dracunculoidea</taxon>
        <taxon>Dracunculidae</taxon>
        <taxon>Dracunculus</taxon>
    </lineage>
</organism>
<gene>
    <name evidence="3" type="ORF">DME_LOCUS10764</name>
</gene>
<evidence type="ECO:0000256" key="1">
    <source>
        <dbReference type="SAM" id="MobiDB-lite"/>
    </source>
</evidence>
<dbReference type="InterPro" id="IPR044069">
    <property type="entry name" value="ZF_C4H2"/>
</dbReference>
<accession>A0A0N4UPF8</accession>
<dbReference type="Proteomes" id="UP000038040">
    <property type="component" value="Unplaced"/>
</dbReference>
<reference evidence="6" key="1">
    <citation type="submission" date="2017-02" db="UniProtKB">
        <authorList>
            <consortium name="WormBaseParasite"/>
        </authorList>
    </citation>
    <scope>IDENTIFICATION</scope>
</reference>
<dbReference type="PANTHER" id="PTHR31058">
    <property type="entry name" value="ZINC FINGER C4H2 DOMAIN-CONTAINING PROTEIN"/>
    <property type="match status" value="1"/>
</dbReference>
<dbReference type="EMBL" id="UYYG01001245">
    <property type="protein sequence ID" value="VDN60791.1"/>
    <property type="molecule type" value="Genomic_DNA"/>
</dbReference>
<evidence type="ECO:0000313" key="3">
    <source>
        <dbReference type="EMBL" id="VDN60791.1"/>
    </source>
</evidence>
<feature type="region of interest" description="Disordered" evidence="1">
    <location>
        <begin position="60"/>
        <end position="80"/>
    </location>
</feature>
<dbReference type="PROSITE" id="PS51896">
    <property type="entry name" value="ZF_C4H2"/>
    <property type="match status" value="1"/>
</dbReference>
<dbReference type="AlphaFoldDB" id="A0A0N4UPF8"/>
<dbReference type="PANTHER" id="PTHR31058:SF10">
    <property type="entry name" value="C4H2-TYPE DOMAIN-CONTAINING PROTEIN"/>
    <property type="match status" value="1"/>
</dbReference>
<feature type="domain" description="C4H2-type" evidence="2">
    <location>
        <begin position="37"/>
        <end position="79"/>
    </location>
</feature>
<dbReference type="GO" id="GO:0045666">
    <property type="term" value="P:positive regulation of neuron differentiation"/>
    <property type="evidence" value="ECO:0007669"/>
    <property type="project" value="TreeGrafter"/>
</dbReference>
<evidence type="ECO:0000313" key="6">
    <source>
        <dbReference type="WBParaSite" id="DME_0000984301-mRNA-1"/>
    </source>
</evidence>
<dbReference type="OrthoDB" id="5863719at2759"/>
<keyword evidence="5" id="KW-1185">Reference proteome</keyword>
<feature type="region of interest" description="Disordered" evidence="1">
    <location>
        <begin position="1"/>
        <end position="29"/>
    </location>
</feature>
<protein>
    <submittedName>
        <fullName evidence="6">C4H2-type domain-containing protein</fullName>
    </submittedName>
</protein>
<dbReference type="GO" id="GO:0005634">
    <property type="term" value="C:nucleus"/>
    <property type="evidence" value="ECO:0007669"/>
    <property type="project" value="TreeGrafter"/>
</dbReference>
<evidence type="ECO:0000313" key="4">
    <source>
        <dbReference type="Proteomes" id="UP000038040"/>
    </source>
</evidence>
<dbReference type="STRING" id="318479.A0A0N4UPF8"/>
<dbReference type="InterPro" id="IPR018482">
    <property type="entry name" value="Znf-C4H2"/>
</dbReference>
<name>A0A0N4UPF8_DRAME</name>
<reference evidence="3 5" key="2">
    <citation type="submission" date="2018-11" db="EMBL/GenBank/DDBJ databases">
        <authorList>
            <consortium name="Pathogen Informatics"/>
        </authorList>
    </citation>
    <scope>NUCLEOTIDE SEQUENCE [LARGE SCALE GENOMIC DNA]</scope>
</reference>
<dbReference type="Proteomes" id="UP000274756">
    <property type="component" value="Unassembled WGS sequence"/>
</dbReference>
<evidence type="ECO:0000313" key="5">
    <source>
        <dbReference type="Proteomes" id="UP000274756"/>
    </source>
</evidence>
<proteinExistence type="predicted"/>
<dbReference type="WBParaSite" id="DME_0000984301-mRNA-1">
    <property type="protein sequence ID" value="DME_0000984301-mRNA-1"/>
    <property type="gene ID" value="DME_0000984301"/>
</dbReference>
<evidence type="ECO:0000259" key="2">
    <source>
        <dbReference type="PROSITE" id="PS51896"/>
    </source>
</evidence>
<feature type="compositionally biased region" description="Basic residues" evidence="1">
    <location>
        <begin position="64"/>
        <end position="80"/>
    </location>
</feature>
<dbReference type="Pfam" id="PF10146">
    <property type="entry name" value="zf-C4H2"/>
    <property type="match status" value="1"/>
</dbReference>